<sequence>MGAIGLGRIYHRARNVLESIHFGASGASRSATSSAPNRAASSTSSAPSSTSSTSGTRSSPSSTPSYKSSPALMSASRMSVLGPPRSPAHTVFFAASALTAVPGEITKVPLHGYFPFPLMQLQKVKEDHVYKEQMDEPAVQQLQVEVNAVKQKIQEYNTKQMALRSRAKAIDEKKEEILAKISQADFELMKHSQENSKLSSKIVQSPEKLQKNLEEKKGVRDELKTLERMAMHKVQDKNNTLEMYTKVCEKLSKHLSKIDALHEMSTAAKASEKEVKALKAKISDQSLETKTLGIKAAEWQSKVHETGDRLKAKEKERDQRIGENEQKMTALKSEVESELKRLADRERETEEKVAKAC</sequence>
<organism evidence="3 4">
    <name type="scientific">Panicum virgatum</name>
    <name type="common">Blackwell switchgrass</name>
    <dbReference type="NCBI Taxonomy" id="38727"/>
    <lineage>
        <taxon>Eukaryota</taxon>
        <taxon>Viridiplantae</taxon>
        <taxon>Streptophyta</taxon>
        <taxon>Embryophyta</taxon>
        <taxon>Tracheophyta</taxon>
        <taxon>Spermatophyta</taxon>
        <taxon>Magnoliopsida</taxon>
        <taxon>Liliopsida</taxon>
        <taxon>Poales</taxon>
        <taxon>Poaceae</taxon>
        <taxon>PACMAD clade</taxon>
        <taxon>Panicoideae</taxon>
        <taxon>Panicodae</taxon>
        <taxon>Paniceae</taxon>
        <taxon>Panicinae</taxon>
        <taxon>Panicum</taxon>
        <taxon>Panicum sect. Hiantes</taxon>
    </lineage>
</organism>
<evidence type="ECO:0000313" key="3">
    <source>
        <dbReference type="EMBL" id="KAG2544507.1"/>
    </source>
</evidence>
<name>A0A8T0N5P6_PANVG</name>
<comment type="caution">
    <text evidence="3">The sequence shown here is derived from an EMBL/GenBank/DDBJ whole genome shotgun (WGS) entry which is preliminary data.</text>
</comment>
<gene>
    <name evidence="3" type="ORF">PVAP13_9KG013900</name>
</gene>
<feature type="compositionally biased region" description="Basic and acidic residues" evidence="2">
    <location>
        <begin position="333"/>
        <end position="357"/>
    </location>
</feature>
<feature type="compositionally biased region" description="Basic and acidic residues" evidence="2">
    <location>
        <begin position="303"/>
        <end position="326"/>
    </location>
</feature>
<reference evidence="3" key="1">
    <citation type="submission" date="2020-05" db="EMBL/GenBank/DDBJ databases">
        <title>WGS assembly of Panicum virgatum.</title>
        <authorList>
            <person name="Lovell J.T."/>
            <person name="Jenkins J."/>
            <person name="Shu S."/>
            <person name="Juenger T.E."/>
            <person name="Schmutz J."/>
        </authorList>
    </citation>
    <scope>NUCLEOTIDE SEQUENCE</scope>
    <source>
        <strain evidence="3">AP13</strain>
    </source>
</reference>
<dbReference type="Proteomes" id="UP000823388">
    <property type="component" value="Chromosome 9K"/>
</dbReference>
<feature type="region of interest" description="Disordered" evidence="2">
    <location>
        <begin position="303"/>
        <end position="357"/>
    </location>
</feature>
<feature type="region of interest" description="Disordered" evidence="2">
    <location>
        <begin position="26"/>
        <end position="70"/>
    </location>
</feature>
<proteinExistence type="predicted"/>
<dbReference type="AlphaFoldDB" id="A0A8T0N5P6"/>
<accession>A0A8T0N5P6</accession>
<keyword evidence="4" id="KW-1185">Reference proteome</keyword>
<dbReference type="PANTHER" id="PTHR48441:SF1">
    <property type="entry name" value="NT-3"/>
    <property type="match status" value="1"/>
</dbReference>
<protein>
    <submittedName>
        <fullName evidence="3">Uncharacterized protein</fullName>
    </submittedName>
</protein>
<feature type="coiled-coil region" evidence="1">
    <location>
        <begin position="261"/>
        <end position="288"/>
    </location>
</feature>
<evidence type="ECO:0000313" key="4">
    <source>
        <dbReference type="Proteomes" id="UP000823388"/>
    </source>
</evidence>
<evidence type="ECO:0000256" key="1">
    <source>
        <dbReference type="SAM" id="Coils"/>
    </source>
</evidence>
<dbReference type="PANTHER" id="PTHR48441">
    <property type="match status" value="1"/>
</dbReference>
<keyword evidence="1" id="KW-0175">Coiled coil</keyword>
<dbReference type="EMBL" id="CM029053">
    <property type="protein sequence ID" value="KAG2544507.1"/>
    <property type="molecule type" value="Genomic_DNA"/>
</dbReference>
<evidence type="ECO:0000256" key="2">
    <source>
        <dbReference type="SAM" id="MobiDB-lite"/>
    </source>
</evidence>